<comment type="caution">
    <text evidence="2">The sequence shown here is derived from an EMBL/GenBank/DDBJ whole genome shotgun (WGS) entry which is preliminary data.</text>
</comment>
<accession>A0ABV3L9P7</accession>
<feature type="transmembrane region" description="Helical" evidence="1">
    <location>
        <begin position="12"/>
        <end position="36"/>
    </location>
</feature>
<keyword evidence="3" id="KW-1185">Reference proteome</keyword>
<protein>
    <submittedName>
        <fullName evidence="2">NnrS family protein</fullName>
    </submittedName>
</protein>
<feature type="transmembrane region" description="Helical" evidence="1">
    <location>
        <begin position="333"/>
        <end position="355"/>
    </location>
</feature>
<keyword evidence="1" id="KW-1133">Transmembrane helix</keyword>
<sequence length="399" mass="42453">MTSRLALFFGEGFRVFFFAAGAFGFLSMLVWVMWLGVHYLGPVVSEMPFAMPAHQWHAHEMIFGYAGAALGGFLLTAVPNWTGSQAARHRFITASAGIWLAGRLAIWCSGTLPLWLVAGLDLAFLPILAVKIGSQLWHRPKPQNVMFLLFIAMIWVANLMVHLQWLGLTEATLDAGMRGGLLGICAMIAVLGGRVTPGFTRNAMKRAGVSEDGWPVVVPLAEKAALALAIVLPLAVLTGLPAAAVGGLAVLAGAVQLLRIARWKWRWTLNQPILLALHLGMAMLGAGLILWGLSLLGTGSEVAALHILGIGAVGGMTLAVMSRAVLGHTGRPLVAPAPVAAGYLMLAAAAVLRWLASTLPAEWYFPLVLASGVLWVAVFLLYSVSIWPAVTNVRLPSRA</sequence>
<keyword evidence="1" id="KW-0472">Membrane</keyword>
<reference evidence="2 3" key="1">
    <citation type="submission" date="2024-07" db="EMBL/GenBank/DDBJ databases">
        <authorList>
            <person name="Kang M."/>
        </authorList>
    </citation>
    <scope>NUCLEOTIDE SEQUENCE [LARGE SCALE GENOMIC DNA]</scope>
    <source>
        <strain evidence="2 3">DFM31</strain>
    </source>
</reference>
<dbReference type="Proteomes" id="UP001553161">
    <property type="component" value="Unassembled WGS sequence"/>
</dbReference>
<feature type="transmembrane region" description="Helical" evidence="1">
    <location>
        <begin position="145"/>
        <end position="165"/>
    </location>
</feature>
<feature type="transmembrane region" description="Helical" evidence="1">
    <location>
        <begin position="112"/>
        <end position="133"/>
    </location>
</feature>
<evidence type="ECO:0000313" key="3">
    <source>
        <dbReference type="Proteomes" id="UP001553161"/>
    </source>
</evidence>
<dbReference type="EMBL" id="JBFBVU010000026">
    <property type="protein sequence ID" value="MEV8468301.1"/>
    <property type="molecule type" value="Genomic_DNA"/>
</dbReference>
<evidence type="ECO:0000313" key="2">
    <source>
        <dbReference type="EMBL" id="MEV8468301.1"/>
    </source>
</evidence>
<evidence type="ECO:0000256" key="1">
    <source>
        <dbReference type="SAM" id="Phobius"/>
    </source>
</evidence>
<dbReference type="InterPro" id="IPR010266">
    <property type="entry name" value="NnrS"/>
</dbReference>
<dbReference type="RefSeq" id="WP_366194254.1">
    <property type="nucleotide sequence ID" value="NZ_JBFBVU010000026.1"/>
</dbReference>
<name>A0ABV3L9P7_9RHOB</name>
<feature type="transmembrane region" description="Helical" evidence="1">
    <location>
        <begin position="302"/>
        <end position="321"/>
    </location>
</feature>
<proteinExistence type="predicted"/>
<keyword evidence="1" id="KW-0812">Transmembrane</keyword>
<feature type="transmembrane region" description="Helical" evidence="1">
    <location>
        <begin position="56"/>
        <end position="78"/>
    </location>
</feature>
<feature type="transmembrane region" description="Helical" evidence="1">
    <location>
        <begin position="273"/>
        <end position="296"/>
    </location>
</feature>
<feature type="transmembrane region" description="Helical" evidence="1">
    <location>
        <begin position="367"/>
        <end position="390"/>
    </location>
</feature>
<gene>
    <name evidence="2" type="ORF">AB0T83_16110</name>
</gene>
<feature type="transmembrane region" description="Helical" evidence="1">
    <location>
        <begin position="177"/>
        <end position="195"/>
    </location>
</feature>
<dbReference type="Pfam" id="PF05940">
    <property type="entry name" value="NnrS"/>
    <property type="match status" value="1"/>
</dbReference>
<organism evidence="2 3">
    <name type="scientific">Meridianimarinicoccus marinus</name>
    <dbReference type="NCBI Taxonomy" id="3231483"/>
    <lineage>
        <taxon>Bacteria</taxon>
        <taxon>Pseudomonadati</taxon>
        <taxon>Pseudomonadota</taxon>
        <taxon>Alphaproteobacteria</taxon>
        <taxon>Rhodobacterales</taxon>
        <taxon>Paracoccaceae</taxon>
        <taxon>Meridianimarinicoccus</taxon>
    </lineage>
</organism>